<evidence type="ECO:0000313" key="4">
    <source>
        <dbReference type="Proteomes" id="UP000182888"/>
    </source>
</evidence>
<accession>A0A0K2VZQ2</accession>
<dbReference type="Pfam" id="PF01969">
    <property type="entry name" value="Ni_insertion"/>
    <property type="match status" value="1"/>
</dbReference>
<keyword evidence="1" id="KW-0533">Nickel</keyword>
<feature type="region of interest" description="Disordered" evidence="2">
    <location>
        <begin position="71"/>
        <end position="123"/>
    </location>
</feature>
<feature type="compositionally biased region" description="Basic and acidic residues" evidence="2">
    <location>
        <begin position="420"/>
        <end position="440"/>
    </location>
</feature>
<dbReference type="AlphaFoldDB" id="A0A0K2VZQ2"/>
<name>A0A0K2VZQ2_MESPL</name>
<evidence type="ECO:0008006" key="5">
    <source>
        <dbReference type="Google" id="ProtNLM"/>
    </source>
</evidence>
<dbReference type="PANTHER" id="PTHR36566:SF1">
    <property type="entry name" value="PYRIDINIUM-3,5-BISTHIOCARBOXYLIC ACID MONONUCLEOTIDE NICKEL INSERTION PROTEIN"/>
    <property type="match status" value="1"/>
</dbReference>
<sequence>MAGPMHIHLDVLGGIAGDMFVAAMLDAWPDLAEIVQENLRLAGLQGDVQAVARPHGDGVLTGHRFDVRKTGSEEEAAAQHHAGQHAHGHRHKHAHGPDDHEGQHGQHLHEHEHEHDGHNHHTHWRDLRAMLEASGLEQGVKRAAIAIFHELALAEAGVHGRQVDDVAFHEVGNWDSIADIVAAATLIDSLGEASWSVGSLPLGRGSVETDHGRLPVPAPATTLLLRGFAFHDDGRAGERITPTGAAILRYLSPSTGIGSSSRVLDRTGIGFGTRRLPGMSNVLRVLAFANEAATQERVGVIQFEIDDQTGEELAVALDHIRAADGVIDVTQTPAFGKKGRMMASVQVLTRTDAIEAVGALCFQQTTTLGLRSRTEARIVVPRQAVTTGDGIRVKLADRPGGLTAKAEMDDVQAIHHGHKARSELRRNAEKEALEESHEHD</sequence>
<dbReference type="Proteomes" id="UP000182888">
    <property type="component" value="Unassembled WGS sequence"/>
</dbReference>
<organism evidence="3 4">
    <name type="scientific">Mesorhizobium plurifarium</name>
    <dbReference type="NCBI Taxonomy" id="69974"/>
    <lineage>
        <taxon>Bacteria</taxon>
        <taxon>Pseudomonadati</taxon>
        <taxon>Pseudomonadota</taxon>
        <taxon>Alphaproteobacteria</taxon>
        <taxon>Hyphomicrobiales</taxon>
        <taxon>Phyllobacteriaceae</taxon>
        <taxon>Mesorhizobium</taxon>
    </lineage>
</organism>
<dbReference type="InterPro" id="IPR002822">
    <property type="entry name" value="Ni_insertion"/>
</dbReference>
<feature type="compositionally biased region" description="Basic residues" evidence="2">
    <location>
        <begin position="82"/>
        <end position="94"/>
    </location>
</feature>
<dbReference type="Gene3D" id="3.30.70.1380">
    <property type="entry name" value="Transcriptional regulatory protein pf0864 domain like"/>
    <property type="match status" value="1"/>
</dbReference>
<dbReference type="EMBL" id="CCND01000015">
    <property type="protein sequence ID" value="CDX57703.1"/>
    <property type="molecule type" value="Genomic_DNA"/>
</dbReference>
<evidence type="ECO:0000313" key="3">
    <source>
        <dbReference type="EMBL" id="CDX57703.1"/>
    </source>
</evidence>
<feature type="region of interest" description="Disordered" evidence="2">
    <location>
        <begin position="417"/>
        <end position="440"/>
    </location>
</feature>
<gene>
    <name evidence="3" type="ORF">MPL1032_220126</name>
</gene>
<evidence type="ECO:0000256" key="1">
    <source>
        <dbReference type="ARBA" id="ARBA00022596"/>
    </source>
</evidence>
<dbReference type="PANTHER" id="PTHR36566">
    <property type="entry name" value="NICKEL INSERTION PROTEIN-RELATED"/>
    <property type="match status" value="1"/>
</dbReference>
<feature type="compositionally biased region" description="Basic and acidic residues" evidence="2">
    <location>
        <begin position="95"/>
        <end position="123"/>
    </location>
</feature>
<evidence type="ECO:0000256" key="2">
    <source>
        <dbReference type="SAM" id="MobiDB-lite"/>
    </source>
</evidence>
<reference evidence="4" key="1">
    <citation type="submission" date="2014-08" db="EMBL/GenBank/DDBJ databases">
        <authorList>
            <person name="Edwards T."/>
        </authorList>
    </citation>
    <scope>NUCLEOTIDE SEQUENCE [LARGE SCALE GENOMIC DNA]</scope>
</reference>
<proteinExistence type="predicted"/>
<protein>
    <recommendedName>
        <fullName evidence="5">LarC family nickel insertion protein</fullName>
    </recommendedName>
</protein>